<evidence type="ECO:0000313" key="7">
    <source>
        <dbReference type="Ensembl" id="ENSECRP00000024571.1"/>
    </source>
</evidence>
<accession>A0A8C4SZJ8</accession>
<feature type="compositionally biased region" description="Basic and acidic residues" evidence="6">
    <location>
        <begin position="920"/>
        <end position="930"/>
    </location>
</feature>
<sequence>MCRLRLKSSVLELGFRGHFVVKRMKKKRSSFTENQNDGRLSESSRPKKSRIGSRKSKSFVQEAADDSVFGQMLRSAGVILQQAGAPVEIASDQALFQKKIYQCLRKHPRYPSVVQEFITGLESHMEDKENLRSCLLPCVLRVLDGESSANNSYHESLVKLLLGIDILQPKVINTLFEKLPEFMFDGVGEDGLNMPRLIINQFKWLDRVVDCKDLASKLMQLVAVAPVEIQRDIITSLPEILEDTQHDDISKELNCLLQTNPPLTVPILDALSSLRLSVTLLTEVRRAVMMRLSAMSLEDLPVVVKFILHSITGSEAVEVISDLRKKLDLESCILPSQLQTSQSRENRIGPVRSSLKSLSSNNGDCVTLVLDVIKSSIRFQKTISDAWIKAIENVDSAAEHKVIDLLVLLILHVVNANNSRRGAEKVLRNKVKGGQIRESLLRAAVRDHAVVVRAYFPSILSLAQSLLCSADPSTVTFGSLMYREAFNYFDSYCQQEVVGSLVTHVCSGYENEVDVSLEILSELIAQRPADMALYAVFVKGILDYMENLSPSQIRKLFCILSTLVFSRGTDSCHIQDDMHIVIRKQLSSTVAKYKRIGIIGAVMVVGSMAAVRTITENPDSDQTLISKECCRQAISLLELVRSCSESSPEASALYYDELANLVQTGKLDPQVQEWIGKTVLEDFQEDFIVDQGPELKGTFPFPPLLMYNLDEDDNEEGIAVNLLPLLAEDILQKSHQWNPPGQSTKKRVSPLCLASFFRLLRFCEERQYEGDLEEIDALLGCPLILTDLGVVEKMESLSKLEKDFLCTLLFYTINWFREVVNAFCRQKDPEMKGKVMIRLQNITYLQTVLERCLAATSSFIPPLAHFDSETQEASIPPCVALPTKKGSKDSTSQKKKAKNRKNSSGDSTQFEDGGEAEETQQDKDLKEKEDVKSDLGLDSYRAYFRELDIEVLNVLKCGLLTRSLLDSEEHTKVTEVLQLGPVELAFLLEDLSRKLEYSLSISSTKRAPFLKAKVDKHVGFSHIKQTSPSEIVAFCIHLLPALCSHLESTHNYFQELATENQGVVDAPGLDVKEQQLKSVCYHSLLQTLHTLFSWSEFTQHENRKLLKSALGVLAQRLKEDEIKLSLEELVKNSFRYLINFRSTLPSISLGLTLSHLLIVVSEFGPSTHYQQQIASLTRGFLCQEWVLPNGEKEKGNKYNETLQNLLSIYFTHTEDVLKAIEEIAGVGVPELINASKDGCSKTFPTMNRQTFLVFYRAMMMVLEKTVRKIPVGKQDDSSELKAEKLCTWTLAMRDFHILVNLVKIFDSRVVLGVGLKFGRLFVEAFLKLGMPVLDYSFKKHKEDVQSLLKTFQLSTRQLHHMCGHSKIRQDTGLTNHVPLLKKSLEQFVYRVKAMLALNNCQEAFWLGNLKNRDLQGEEILSQNANESESEEDETASNSCDEEDEDKENKQDSDKRKRQEEEEDDEEEADSD</sequence>
<dbReference type="Proteomes" id="UP000694620">
    <property type="component" value="Chromosome 18"/>
</dbReference>
<dbReference type="PANTHER" id="PTHR32086:SF0">
    <property type="entry name" value="FANCONI ANEMIA GROUP D2 PROTEIN"/>
    <property type="match status" value="1"/>
</dbReference>
<dbReference type="Pfam" id="PF14631">
    <property type="entry name" value="FancD2"/>
    <property type="match status" value="1"/>
</dbReference>
<feature type="region of interest" description="Disordered" evidence="6">
    <location>
        <begin position="1420"/>
        <end position="1471"/>
    </location>
</feature>
<evidence type="ECO:0000256" key="6">
    <source>
        <dbReference type="SAM" id="MobiDB-lite"/>
    </source>
</evidence>
<reference evidence="7" key="3">
    <citation type="submission" date="2025-09" db="UniProtKB">
        <authorList>
            <consortium name="Ensembl"/>
        </authorList>
    </citation>
    <scope>IDENTIFICATION</scope>
</reference>
<dbReference type="GO" id="GO:0070182">
    <property type="term" value="F:DNA polymerase binding"/>
    <property type="evidence" value="ECO:0007669"/>
    <property type="project" value="TreeGrafter"/>
</dbReference>
<comment type="subcellular location">
    <subcellularLocation>
        <location evidence="1">Nucleus</location>
    </subcellularLocation>
</comment>
<evidence type="ECO:0000256" key="5">
    <source>
        <dbReference type="ARBA" id="ARBA00093456"/>
    </source>
</evidence>
<dbReference type="CDD" id="cd11721">
    <property type="entry name" value="FANCD2"/>
    <property type="match status" value="1"/>
</dbReference>
<dbReference type="GO" id="GO:0031573">
    <property type="term" value="P:mitotic intra-S DNA damage checkpoint signaling"/>
    <property type="evidence" value="ECO:0007669"/>
    <property type="project" value="TreeGrafter"/>
</dbReference>
<feature type="compositionally biased region" description="Basic residues" evidence="6">
    <location>
        <begin position="46"/>
        <end position="57"/>
    </location>
</feature>
<dbReference type="SUPFAM" id="SSF48371">
    <property type="entry name" value="ARM repeat"/>
    <property type="match status" value="1"/>
</dbReference>
<dbReference type="InterPro" id="IPR016024">
    <property type="entry name" value="ARM-type_fold"/>
</dbReference>
<dbReference type="GO" id="GO:0007129">
    <property type="term" value="P:homologous chromosome pairing at meiosis"/>
    <property type="evidence" value="ECO:0007669"/>
    <property type="project" value="TreeGrafter"/>
</dbReference>
<evidence type="ECO:0000313" key="8">
    <source>
        <dbReference type="Proteomes" id="UP000694620"/>
    </source>
</evidence>
<keyword evidence="8" id="KW-1185">Reference proteome</keyword>
<name>A0A8C4SZJ8_ERPCA</name>
<proteinExistence type="inferred from homology"/>
<dbReference type="Ensembl" id="ENSECRT00000025106.1">
    <property type="protein sequence ID" value="ENSECRP00000024571.1"/>
    <property type="gene ID" value="ENSECRG00000016630.1"/>
</dbReference>
<reference evidence="7" key="2">
    <citation type="submission" date="2025-08" db="UniProtKB">
        <authorList>
            <consortium name="Ensembl"/>
        </authorList>
    </citation>
    <scope>IDENTIFICATION</scope>
</reference>
<evidence type="ECO:0000256" key="2">
    <source>
        <dbReference type="ARBA" id="ARBA00022499"/>
    </source>
</evidence>
<dbReference type="GO" id="GO:0005634">
    <property type="term" value="C:nucleus"/>
    <property type="evidence" value="ECO:0007669"/>
    <property type="project" value="UniProtKB-SubCell"/>
</dbReference>
<keyword evidence="4" id="KW-0539">Nucleus</keyword>
<dbReference type="GO" id="GO:1990918">
    <property type="term" value="P:double-strand break repair involved in meiotic recombination"/>
    <property type="evidence" value="ECO:0007669"/>
    <property type="project" value="TreeGrafter"/>
</dbReference>
<feature type="compositionally biased region" description="Basic and acidic residues" evidence="6">
    <location>
        <begin position="1446"/>
        <end position="1459"/>
    </location>
</feature>
<dbReference type="InterPro" id="IPR029448">
    <property type="entry name" value="FANCD2"/>
</dbReference>
<feature type="region of interest" description="Disordered" evidence="6">
    <location>
        <begin position="877"/>
        <end position="930"/>
    </location>
</feature>
<keyword evidence="3" id="KW-0832">Ubl conjugation</keyword>
<dbReference type="GO" id="GO:0000793">
    <property type="term" value="C:condensed chromosome"/>
    <property type="evidence" value="ECO:0007669"/>
    <property type="project" value="TreeGrafter"/>
</dbReference>
<evidence type="ECO:0000256" key="1">
    <source>
        <dbReference type="ARBA" id="ARBA00004123"/>
    </source>
</evidence>
<reference evidence="7" key="1">
    <citation type="submission" date="2021-06" db="EMBL/GenBank/DDBJ databases">
        <authorList>
            <consortium name="Wellcome Sanger Institute Data Sharing"/>
        </authorList>
    </citation>
    <scope>NUCLEOTIDE SEQUENCE [LARGE SCALE GENOMIC DNA]</scope>
</reference>
<dbReference type="GeneTree" id="ENSGT00390000016970"/>
<organism evidence="7 8">
    <name type="scientific">Erpetoichthys calabaricus</name>
    <name type="common">Rope fish</name>
    <name type="synonym">Calamoichthys calabaricus</name>
    <dbReference type="NCBI Taxonomy" id="27687"/>
    <lineage>
        <taxon>Eukaryota</taxon>
        <taxon>Metazoa</taxon>
        <taxon>Chordata</taxon>
        <taxon>Craniata</taxon>
        <taxon>Vertebrata</taxon>
        <taxon>Euteleostomi</taxon>
        <taxon>Actinopterygii</taxon>
        <taxon>Polypteriformes</taxon>
        <taxon>Polypteridae</taxon>
        <taxon>Erpetoichthys</taxon>
    </lineage>
</organism>
<evidence type="ECO:0000256" key="4">
    <source>
        <dbReference type="ARBA" id="ARBA00023242"/>
    </source>
</evidence>
<comment type="similarity">
    <text evidence="5">Belongs to the Fanconi anemia protein FANCD2 family.</text>
</comment>
<feature type="region of interest" description="Disordered" evidence="6">
    <location>
        <begin position="26"/>
        <end position="58"/>
    </location>
</feature>
<feature type="compositionally biased region" description="Acidic residues" evidence="6">
    <location>
        <begin position="1427"/>
        <end position="1445"/>
    </location>
</feature>
<dbReference type="PANTHER" id="PTHR32086">
    <property type="entry name" value="FANCONI ANEMIA GROUP D2 PROTEIN"/>
    <property type="match status" value="1"/>
</dbReference>
<keyword evidence="2" id="KW-1017">Isopeptide bond</keyword>
<dbReference type="GO" id="GO:0036297">
    <property type="term" value="P:interstrand cross-link repair"/>
    <property type="evidence" value="ECO:0007669"/>
    <property type="project" value="TreeGrafter"/>
</dbReference>
<feature type="compositionally biased region" description="Acidic residues" evidence="6">
    <location>
        <begin position="1460"/>
        <end position="1471"/>
    </location>
</feature>
<protein>
    <submittedName>
        <fullName evidence="7">FA complementation group D2</fullName>
    </submittedName>
</protein>
<evidence type="ECO:0000256" key="3">
    <source>
        <dbReference type="ARBA" id="ARBA00022843"/>
    </source>
</evidence>
<gene>
    <name evidence="7" type="primary">FANCD2</name>
    <name evidence="7" type="synonym">fancd2</name>
</gene>